<gene>
    <name evidence="1" type="ORF">EYF80_037217</name>
</gene>
<comment type="caution">
    <text evidence="1">The sequence shown here is derived from an EMBL/GenBank/DDBJ whole genome shotgun (WGS) entry which is preliminary data.</text>
</comment>
<name>A0A4Z2GI71_9TELE</name>
<evidence type="ECO:0000313" key="2">
    <source>
        <dbReference type="Proteomes" id="UP000314294"/>
    </source>
</evidence>
<dbReference type="AlphaFoldDB" id="A0A4Z2GI71"/>
<accession>A0A4Z2GI71</accession>
<sequence length="114" mass="12664">MNVIAHSAPNPAAPVVLDKEEPMEVNNAKGMVNTASKAKWGHFKDHSSVRGLFALTPHLPLAPAYWRPLVLRLHLDVQRLAFLAPYLLLRLRSLHHLALLPPSPFALVDALCHM</sequence>
<evidence type="ECO:0000313" key="1">
    <source>
        <dbReference type="EMBL" id="TNN52573.1"/>
    </source>
</evidence>
<proteinExistence type="predicted"/>
<protein>
    <submittedName>
        <fullName evidence="1">Uncharacterized protein</fullName>
    </submittedName>
</protein>
<keyword evidence="2" id="KW-1185">Reference proteome</keyword>
<dbReference type="Proteomes" id="UP000314294">
    <property type="component" value="Unassembled WGS sequence"/>
</dbReference>
<dbReference type="EMBL" id="SRLO01000542">
    <property type="protein sequence ID" value="TNN52573.1"/>
    <property type="molecule type" value="Genomic_DNA"/>
</dbReference>
<reference evidence="1 2" key="1">
    <citation type="submission" date="2019-03" db="EMBL/GenBank/DDBJ databases">
        <title>First draft genome of Liparis tanakae, snailfish: a comprehensive survey of snailfish specific genes.</title>
        <authorList>
            <person name="Kim W."/>
            <person name="Song I."/>
            <person name="Jeong J.-H."/>
            <person name="Kim D."/>
            <person name="Kim S."/>
            <person name="Ryu S."/>
            <person name="Song J.Y."/>
            <person name="Lee S.K."/>
        </authorList>
    </citation>
    <scope>NUCLEOTIDE SEQUENCE [LARGE SCALE GENOMIC DNA]</scope>
    <source>
        <tissue evidence="1">Muscle</tissue>
    </source>
</reference>
<organism evidence="1 2">
    <name type="scientific">Liparis tanakae</name>
    <name type="common">Tanaka's snailfish</name>
    <dbReference type="NCBI Taxonomy" id="230148"/>
    <lineage>
        <taxon>Eukaryota</taxon>
        <taxon>Metazoa</taxon>
        <taxon>Chordata</taxon>
        <taxon>Craniata</taxon>
        <taxon>Vertebrata</taxon>
        <taxon>Euteleostomi</taxon>
        <taxon>Actinopterygii</taxon>
        <taxon>Neopterygii</taxon>
        <taxon>Teleostei</taxon>
        <taxon>Neoteleostei</taxon>
        <taxon>Acanthomorphata</taxon>
        <taxon>Eupercaria</taxon>
        <taxon>Perciformes</taxon>
        <taxon>Cottioidei</taxon>
        <taxon>Cottales</taxon>
        <taxon>Liparidae</taxon>
        <taxon>Liparis</taxon>
    </lineage>
</organism>